<name>A0A6A6R6V2_9PEZI</name>
<organism evidence="13 14">
    <name type="scientific">Lophium mytilinum</name>
    <dbReference type="NCBI Taxonomy" id="390894"/>
    <lineage>
        <taxon>Eukaryota</taxon>
        <taxon>Fungi</taxon>
        <taxon>Dikarya</taxon>
        <taxon>Ascomycota</taxon>
        <taxon>Pezizomycotina</taxon>
        <taxon>Dothideomycetes</taxon>
        <taxon>Pleosporomycetidae</taxon>
        <taxon>Mytilinidiales</taxon>
        <taxon>Mytilinidiaceae</taxon>
        <taxon>Lophium</taxon>
    </lineage>
</organism>
<gene>
    <name evidence="13" type="ORF">BU16DRAFT_478915</name>
</gene>
<evidence type="ECO:0000256" key="9">
    <source>
        <dbReference type="ARBA" id="ARBA00023315"/>
    </source>
</evidence>
<feature type="compositionally biased region" description="Polar residues" evidence="10">
    <location>
        <begin position="122"/>
        <end position="132"/>
    </location>
</feature>
<keyword evidence="5" id="KW-0863">Zinc-finger</keyword>
<protein>
    <recommendedName>
        <fullName evidence="15">Sister chromatid cohesion acetyltransferas-like protein Eco1</fullName>
    </recommendedName>
</protein>
<evidence type="ECO:0000259" key="11">
    <source>
        <dbReference type="Pfam" id="PF13878"/>
    </source>
</evidence>
<dbReference type="InterPro" id="IPR028009">
    <property type="entry name" value="ESCO_Acetyltransf_dom"/>
</dbReference>
<dbReference type="Pfam" id="PF13880">
    <property type="entry name" value="Acetyltransf_13"/>
    <property type="match status" value="1"/>
</dbReference>
<evidence type="ECO:0000313" key="13">
    <source>
        <dbReference type="EMBL" id="KAF2500498.1"/>
    </source>
</evidence>
<dbReference type="Pfam" id="PF13878">
    <property type="entry name" value="zf-C2H2_3"/>
    <property type="match status" value="1"/>
</dbReference>
<dbReference type="GO" id="GO:0007064">
    <property type="term" value="P:mitotic sister chromatid cohesion"/>
    <property type="evidence" value="ECO:0007669"/>
    <property type="project" value="TreeGrafter"/>
</dbReference>
<keyword evidence="3" id="KW-0808">Transferase</keyword>
<evidence type="ECO:0000259" key="12">
    <source>
        <dbReference type="Pfam" id="PF13880"/>
    </source>
</evidence>
<dbReference type="InterPro" id="IPR028005">
    <property type="entry name" value="AcTrfase_ESCO_Znf_dom"/>
</dbReference>
<keyword evidence="14" id="KW-1185">Reference proteome</keyword>
<evidence type="ECO:0000313" key="14">
    <source>
        <dbReference type="Proteomes" id="UP000799750"/>
    </source>
</evidence>
<evidence type="ECO:0000256" key="7">
    <source>
        <dbReference type="ARBA" id="ARBA00023242"/>
    </source>
</evidence>
<reference evidence="13" key="1">
    <citation type="journal article" date="2020" name="Stud. Mycol.">
        <title>101 Dothideomycetes genomes: a test case for predicting lifestyles and emergence of pathogens.</title>
        <authorList>
            <person name="Haridas S."/>
            <person name="Albert R."/>
            <person name="Binder M."/>
            <person name="Bloem J."/>
            <person name="Labutti K."/>
            <person name="Salamov A."/>
            <person name="Andreopoulos B."/>
            <person name="Baker S."/>
            <person name="Barry K."/>
            <person name="Bills G."/>
            <person name="Bluhm B."/>
            <person name="Cannon C."/>
            <person name="Castanera R."/>
            <person name="Culley D."/>
            <person name="Daum C."/>
            <person name="Ezra D."/>
            <person name="Gonzalez J."/>
            <person name="Henrissat B."/>
            <person name="Kuo A."/>
            <person name="Liang C."/>
            <person name="Lipzen A."/>
            <person name="Lutzoni F."/>
            <person name="Magnuson J."/>
            <person name="Mondo S."/>
            <person name="Nolan M."/>
            <person name="Ohm R."/>
            <person name="Pangilinan J."/>
            <person name="Park H.-J."/>
            <person name="Ramirez L."/>
            <person name="Alfaro M."/>
            <person name="Sun H."/>
            <person name="Tritt A."/>
            <person name="Yoshinaga Y."/>
            <person name="Zwiers L.-H."/>
            <person name="Turgeon B."/>
            <person name="Goodwin S."/>
            <person name="Spatafora J."/>
            <person name="Crous P."/>
            <person name="Grigoriev I."/>
        </authorList>
    </citation>
    <scope>NUCLEOTIDE SEQUENCE</scope>
    <source>
        <strain evidence="13">CBS 269.34</strain>
    </source>
</reference>
<keyword evidence="6" id="KW-0862">Zinc</keyword>
<feature type="compositionally biased region" description="Pro residues" evidence="10">
    <location>
        <begin position="85"/>
        <end position="95"/>
    </location>
</feature>
<accession>A0A6A6R6V2</accession>
<evidence type="ECO:0000256" key="10">
    <source>
        <dbReference type="SAM" id="MobiDB-lite"/>
    </source>
</evidence>
<dbReference type="GO" id="GO:0000785">
    <property type="term" value="C:chromatin"/>
    <property type="evidence" value="ECO:0007669"/>
    <property type="project" value="TreeGrafter"/>
</dbReference>
<keyword evidence="4" id="KW-0479">Metal-binding</keyword>
<evidence type="ECO:0000256" key="4">
    <source>
        <dbReference type="ARBA" id="ARBA00022723"/>
    </source>
</evidence>
<keyword evidence="9" id="KW-0012">Acyltransferase</keyword>
<comment type="subcellular location">
    <subcellularLocation>
        <location evidence="1">Nucleus</location>
    </subcellularLocation>
</comment>
<dbReference type="EMBL" id="MU004183">
    <property type="protein sequence ID" value="KAF2500498.1"/>
    <property type="molecule type" value="Genomic_DNA"/>
</dbReference>
<dbReference type="GO" id="GO:0061733">
    <property type="term" value="F:protein-lysine-acetyltransferase activity"/>
    <property type="evidence" value="ECO:0007669"/>
    <property type="project" value="TreeGrafter"/>
</dbReference>
<dbReference type="PANTHER" id="PTHR45884">
    <property type="entry name" value="N-ACETYLTRANSFERASE ECO"/>
    <property type="match status" value="1"/>
</dbReference>
<evidence type="ECO:0000256" key="1">
    <source>
        <dbReference type="ARBA" id="ARBA00004123"/>
    </source>
</evidence>
<evidence type="ECO:0000256" key="5">
    <source>
        <dbReference type="ARBA" id="ARBA00022771"/>
    </source>
</evidence>
<dbReference type="Proteomes" id="UP000799750">
    <property type="component" value="Unassembled WGS sequence"/>
</dbReference>
<dbReference type="GO" id="GO:0005634">
    <property type="term" value="C:nucleus"/>
    <property type="evidence" value="ECO:0007669"/>
    <property type="project" value="UniProtKB-SubCell"/>
</dbReference>
<dbReference type="GO" id="GO:0008270">
    <property type="term" value="F:zinc ion binding"/>
    <property type="evidence" value="ECO:0007669"/>
    <property type="project" value="UniProtKB-KW"/>
</dbReference>
<dbReference type="PANTHER" id="PTHR45884:SF2">
    <property type="entry name" value="N-ACETYLTRANSFERASE ECO"/>
    <property type="match status" value="1"/>
</dbReference>
<feature type="compositionally biased region" description="Basic residues" evidence="10">
    <location>
        <begin position="1"/>
        <end position="21"/>
    </location>
</feature>
<feature type="region of interest" description="Disordered" evidence="10">
    <location>
        <begin position="116"/>
        <end position="138"/>
    </location>
</feature>
<comment type="similarity">
    <text evidence="2">Belongs to the acetyltransferase family. ECO subfamily.</text>
</comment>
<feature type="region of interest" description="Disordered" evidence="10">
    <location>
        <begin position="1"/>
        <end position="101"/>
    </location>
</feature>
<dbReference type="AlphaFoldDB" id="A0A6A6R6V2"/>
<evidence type="ECO:0008006" key="15">
    <source>
        <dbReference type="Google" id="ProtNLM"/>
    </source>
</evidence>
<sequence length="403" mass="44258">MASPTKMRKTMKTYSRSRKHAVHDEEPAPKRRRVESTTAPAPAKPAPPKHSIENYFFKVQRPPPARSSSPKSSPGIFSDEVATPSTPPSSPPPQTTSPALPARKPLFAFLGKKTAHTKQPLGETSHNVQTAAPQAEVPATKKKRLAQMQIDLGGETSKSCNVCGMDYIPSNAEDAALHRKYHAMKTGGVDLGKSSMETMKKRKVWDGDDGSFIAVIHRKDTLAFRNKATQVLEVVNTELGAVTIEDEKLWSQIIDTGQSSKESDDELTEVEKRARSSSDRFKVYLYIRGQKCIGACLAERIQKAYAVLPPDDPIEELLSDSPSPISISQTADNAMLGISRIWTSNKHRKAGIATALLDSATSDFLYGMWVPKDLVAFSQPTDSGGQLARKWFGVQSGWHVYVE</sequence>
<evidence type="ECO:0000256" key="3">
    <source>
        <dbReference type="ARBA" id="ARBA00022679"/>
    </source>
</evidence>
<keyword evidence="7" id="KW-0539">Nucleus</keyword>
<dbReference type="OrthoDB" id="428854at2759"/>
<feature type="domain" description="N-acetyltransferase ESCO acetyl-transferase" evidence="12">
    <location>
        <begin position="333"/>
        <end position="401"/>
    </location>
</feature>
<evidence type="ECO:0000256" key="8">
    <source>
        <dbReference type="ARBA" id="ARBA00023306"/>
    </source>
</evidence>
<proteinExistence type="inferred from homology"/>
<feature type="domain" description="N-acetyltransferase ESCO zinc-finger" evidence="11">
    <location>
        <begin position="147"/>
        <end position="184"/>
    </location>
</feature>
<evidence type="ECO:0000256" key="6">
    <source>
        <dbReference type="ARBA" id="ARBA00022833"/>
    </source>
</evidence>
<keyword evidence="8" id="KW-0131">Cell cycle</keyword>
<evidence type="ECO:0000256" key="2">
    <source>
        <dbReference type="ARBA" id="ARBA00005816"/>
    </source>
</evidence>